<sequence>HFTDDVNGFGLKLLEVGLTFGGKHRVRQPRERWDTPREAAREVSGALCQRQMDAPREHAE</sequence>
<keyword evidence="2" id="KW-1185">Reference proteome</keyword>
<protein>
    <submittedName>
        <fullName evidence="1">Uncharacterized protein</fullName>
    </submittedName>
</protein>
<dbReference type="EMBL" id="JASCSA010000028">
    <property type="protein sequence ID" value="MDI5886114.1"/>
    <property type="molecule type" value="Genomic_DNA"/>
</dbReference>
<dbReference type="Proteomes" id="UP001229025">
    <property type="component" value="Unassembled WGS sequence"/>
</dbReference>
<proteinExistence type="predicted"/>
<name>A0ABT6UTS2_9GAMM</name>
<dbReference type="RefSeq" id="WP_284727644.1">
    <property type="nucleotide sequence ID" value="NZ_JASCSA010000028.1"/>
</dbReference>
<reference evidence="1 2" key="1">
    <citation type="submission" date="2023-04" db="EMBL/GenBank/DDBJ databases">
        <authorList>
            <person name="Otstavnykh N."/>
            <person name="Seitkalieva A."/>
            <person name="Bystritskaya E."/>
        </authorList>
    </citation>
    <scope>NUCLEOTIDE SEQUENCE [LARGE SCALE GENOMIC DNA]</scope>
    <source>
        <strain evidence="1 2">NRIC 0815</strain>
    </source>
</reference>
<organism evidence="1 2">
    <name type="scientific">Cobetia amphilecti</name>
    <dbReference type="NCBI Taxonomy" id="1055104"/>
    <lineage>
        <taxon>Bacteria</taxon>
        <taxon>Pseudomonadati</taxon>
        <taxon>Pseudomonadota</taxon>
        <taxon>Gammaproteobacteria</taxon>
        <taxon>Oceanospirillales</taxon>
        <taxon>Halomonadaceae</taxon>
        <taxon>Cobetia</taxon>
    </lineage>
</organism>
<evidence type="ECO:0000313" key="1">
    <source>
        <dbReference type="EMBL" id="MDI5886114.1"/>
    </source>
</evidence>
<comment type="caution">
    <text evidence="1">The sequence shown here is derived from an EMBL/GenBank/DDBJ whole genome shotgun (WGS) entry which is preliminary data.</text>
</comment>
<reference evidence="2" key="2">
    <citation type="submission" date="2023-07" db="EMBL/GenBank/DDBJ databases">
        <title>Genome-based characterization of strain KMM 296 and proposal for reclassification of Cobetia litoralis and Cobetia pacifica, and emended description of the species Cobetia amphilecti and Cobetia marina.</title>
        <authorList>
            <person name="Balabanova L."/>
            <person name="Nedashkovskaya O."/>
        </authorList>
    </citation>
    <scope>NUCLEOTIDE SEQUENCE [LARGE SCALE GENOMIC DNA]</scope>
    <source>
        <strain evidence="2">NRIC 0815</strain>
    </source>
</reference>
<evidence type="ECO:0000313" key="2">
    <source>
        <dbReference type="Proteomes" id="UP001229025"/>
    </source>
</evidence>
<feature type="non-terminal residue" evidence="1">
    <location>
        <position position="1"/>
    </location>
</feature>
<accession>A0ABT6UTS2</accession>
<gene>
    <name evidence="1" type="ORF">QLT01_17355</name>
</gene>